<dbReference type="EMBL" id="CACTIH010005587">
    <property type="protein sequence ID" value="CAA2998290.1"/>
    <property type="molecule type" value="Genomic_DNA"/>
</dbReference>
<organism evidence="1 2">
    <name type="scientific">Olea europaea subsp. europaea</name>
    <dbReference type="NCBI Taxonomy" id="158383"/>
    <lineage>
        <taxon>Eukaryota</taxon>
        <taxon>Viridiplantae</taxon>
        <taxon>Streptophyta</taxon>
        <taxon>Embryophyta</taxon>
        <taxon>Tracheophyta</taxon>
        <taxon>Spermatophyta</taxon>
        <taxon>Magnoliopsida</taxon>
        <taxon>eudicotyledons</taxon>
        <taxon>Gunneridae</taxon>
        <taxon>Pentapetalae</taxon>
        <taxon>asterids</taxon>
        <taxon>lamiids</taxon>
        <taxon>Lamiales</taxon>
        <taxon>Oleaceae</taxon>
        <taxon>Oleeae</taxon>
        <taxon>Olea</taxon>
    </lineage>
</organism>
<dbReference type="Proteomes" id="UP000594638">
    <property type="component" value="Unassembled WGS sequence"/>
</dbReference>
<evidence type="ECO:0000313" key="1">
    <source>
        <dbReference type="EMBL" id="CAA2998290.1"/>
    </source>
</evidence>
<reference evidence="1 2" key="1">
    <citation type="submission" date="2019-12" db="EMBL/GenBank/DDBJ databases">
        <authorList>
            <person name="Alioto T."/>
            <person name="Alioto T."/>
            <person name="Gomez Garrido J."/>
        </authorList>
    </citation>
    <scope>NUCLEOTIDE SEQUENCE [LARGE SCALE GENOMIC DNA]</scope>
</reference>
<name>A0A8S0T077_OLEEU</name>
<dbReference type="Gramene" id="OE9A058168T1">
    <property type="protein sequence ID" value="OE9A058168C1"/>
    <property type="gene ID" value="OE9A058168"/>
</dbReference>
<protein>
    <submittedName>
        <fullName evidence="1">Uncharacterized protein</fullName>
    </submittedName>
</protein>
<proteinExistence type="predicted"/>
<keyword evidence="2" id="KW-1185">Reference proteome</keyword>
<accession>A0A8S0T077</accession>
<dbReference type="AlphaFoldDB" id="A0A8S0T077"/>
<sequence>MWIYSKQLHFHGCRLHLQMSRSKTRPNLRKYEADCPFHKKRLVTTTITTDKIHLEERIKREDGGSKDIEFDVNTRHIVVEDEKTKFLTTLVVASEFDTLMYQTTSDHHANNRRFVDLPLKLLNYLSGTLLNLEKDLAIYGAEDMKLEATVEKALGMKNGGAIGSAQMKKR</sequence>
<evidence type="ECO:0000313" key="2">
    <source>
        <dbReference type="Proteomes" id="UP000594638"/>
    </source>
</evidence>
<gene>
    <name evidence="1" type="ORF">OLEA9_A058168</name>
</gene>
<comment type="caution">
    <text evidence="1">The sequence shown here is derived from an EMBL/GenBank/DDBJ whole genome shotgun (WGS) entry which is preliminary data.</text>
</comment>